<gene>
    <name evidence="4" type="ORF">DFP98_106187</name>
</gene>
<feature type="domain" description="SLH" evidence="3">
    <location>
        <begin position="905"/>
        <end position="964"/>
    </location>
</feature>
<dbReference type="InterPro" id="IPR001119">
    <property type="entry name" value="SLH_dom"/>
</dbReference>
<dbReference type="GO" id="GO:0000272">
    <property type="term" value="P:polysaccharide catabolic process"/>
    <property type="evidence" value="ECO:0007669"/>
    <property type="project" value="InterPro"/>
</dbReference>
<keyword evidence="5" id="KW-1185">Reference proteome</keyword>
<dbReference type="AlphaFoldDB" id="A0A3D9KCQ1"/>
<evidence type="ECO:0000313" key="5">
    <source>
        <dbReference type="Proteomes" id="UP000256977"/>
    </source>
</evidence>
<dbReference type="PANTHER" id="PTHR43308">
    <property type="entry name" value="OUTER MEMBRANE PROTEIN ALPHA-RELATED"/>
    <property type="match status" value="1"/>
</dbReference>
<reference evidence="4 5" key="1">
    <citation type="submission" date="2018-07" db="EMBL/GenBank/DDBJ databases">
        <title>Genomic Encyclopedia of Type Strains, Phase III (KMG-III): the genomes of soil and plant-associated and newly described type strains.</title>
        <authorList>
            <person name="Whitman W."/>
        </authorList>
    </citation>
    <scope>NUCLEOTIDE SEQUENCE [LARGE SCALE GENOMIC DNA]</scope>
    <source>
        <strain evidence="4 5">CECT 7287</strain>
    </source>
</reference>
<dbReference type="GO" id="GO:0030313">
    <property type="term" value="C:cell envelope"/>
    <property type="evidence" value="ECO:0007669"/>
    <property type="project" value="UniProtKB-SubCell"/>
</dbReference>
<feature type="signal peptide" evidence="2">
    <location>
        <begin position="1"/>
        <end position="28"/>
    </location>
</feature>
<feature type="domain" description="SLH" evidence="3">
    <location>
        <begin position="833"/>
        <end position="896"/>
    </location>
</feature>
<dbReference type="RefSeq" id="WP_181917596.1">
    <property type="nucleotide sequence ID" value="NZ_QRDZ01000006.1"/>
</dbReference>
<dbReference type="Pfam" id="PF00395">
    <property type="entry name" value="SLH"/>
    <property type="match status" value="3"/>
</dbReference>
<feature type="chain" id="PRO_5039194545" evidence="2">
    <location>
        <begin position="29"/>
        <end position="964"/>
    </location>
</feature>
<dbReference type="InterPro" id="IPR056284">
    <property type="entry name" value="AIR9-like_A9"/>
</dbReference>
<protein>
    <submittedName>
        <fullName evidence="4">Putative repeat protein (TIGR02543 family)</fullName>
    </submittedName>
</protein>
<dbReference type="EMBL" id="QRDZ01000006">
    <property type="protein sequence ID" value="RED84314.1"/>
    <property type="molecule type" value="Genomic_DNA"/>
</dbReference>
<dbReference type="PROSITE" id="PS51272">
    <property type="entry name" value="SLH"/>
    <property type="match status" value="3"/>
</dbReference>
<dbReference type="InterPro" id="IPR013378">
    <property type="entry name" value="InlB-like_B-rpt"/>
</dbReference>
<sequence>MFKLLRKSLSIIMALSVFLSLCSVAAAASDRIKFKLEERVEGRPGYTISVPIEVDVPSDGLFYDYNVFLKSDVPVTDAYWGQWSEDGTRIDLSIRIADEAPSGNYQVEFDRSQMWVKKGTTSENLELTTEYDTEIGVIAVKKLVYVGKVSGSAGGYVEVPVFTNSTEPISAYGVTLSYDRNLFEVAEVSGVGEGELTFIEDEEEGLIVNWNNEGNSSVLMTNGPLFKVKFKIKAVDPIDYIPLDLYINTLLDDSGEIMYGVDSRMGYISVTENQAPSADNVNVTGTPHVGETLQGDYTFADEESDAEGVSTFKWYRANDAAGAAEAMIAGADTKEYVLQQEDKDKYIRFEVTPIAVSGTLAGTSKTSVWTGPIGVPTYQVLYEANGATQGDVPADSSAYVTGQEATVLGNTGHLAKAGHTFGGWTTDEANLEAVYAAGDLLPIESTNRTLYAKWDLNRYQVNFNTNGGSAVPSVEADYDTLIAEPQRPSRSGYSFSGWYKEATLTDKWTFASDKVVADTTLYAGWSQNSQGGGGGAPAPAGPAASEQGLDVLVNGKGESAAKADTKTENGLKKTVVTVDGAKLESKLNEEKAGGTLTVPVAVQSDSVEVEFEAGTMKALQQKQMVIVLQTPGGTYSLPASQIDLQAVSGLFGSNVSPEGIKVRLKIAKPSESQGKTVQGAITQEGLTLVGEALEFTVEAAYGERSLEIASFSSYVERSIVLPSGTGPNRITTGVTIDPDGTVRHVPTKVVQENGRYQAIFNSLTNSTYAVVWNPVSFADVARHWAKDAVNEMGARLIIDGIGDNQFKPDLAVSRAEFTAIVVRALGLKQAKGAASSYSDVSATAWFSGAIESAKAYKLVGGFEDGTFRPEEKLTREQAVVILANAMELTGLNDKLSVPTDPMKRLGSFTDAGQVSEWARKAMAAAVEAGLVNGQKNNLIAAQSQITRAEVALIIQRLLEKSNLI</sequence>
<dbReference type="InterPro" id="IPR042229">
    <property type="entry name" value="Listeria/Bacterioides_rpt_sf"/>
</dbReference>
<keyword evidence="2" id="KW-0732">Signal</keyword>
<dbReference type="NCBIfam" id="TIGR02543">
    <property type="entry name" value="List_Bact_rpt"/>
    <property type="match status" value="2"/>
</dbReference>
<comment type="subcellular location">
    <subcellularLocation>
        <location evidence="1">Cell envelope</location>
    </subcellularLocation>
</comment>
<dbReference type="SUPFAM" id="SSF49384">
    <property type="entry name" value="Carbohydrate-binding domain"/>
    <property type="match status" value="1"/>
</dbReference>
<evidence type="ECO:0000256" key="2">
    <source>
        <dbReference type="SAM" id="SignalP"/>
    </source>
</evidence>
<name>A0A3D9KCQ1_9BACL</name>
<dbReference type="Pfam" id="PF00963">
    <property type="entry name" value="Cohesin"/>
    <property type="match status" value="1"/>
</dbReference>
<organism evidence="4 5">
    <name type="scientific">Cohnella phaseoli</name>
    <dbReference type="NCBI Taxonomy" id="456490"/>
    <lineage>
        <taxon>Bacteria</taxon>
        <taxon>Bacillati</taxon>
        <taxon>Bacillota</taxon>
        <taxon>Bacilli</taxon>
        <taxon>Bacillales</taxon>
        <taxon>Paenibacillaceae</taxon>
        <taxon>Cohnella</taxon>
    </lineage>
</organism>
<dbReference type="PANTHER" id="PTHR43308:SF5">
    <property type="entry name" value="S-LAYER PROTEIN _ PEPTIDOGLYCAN ENDO-BETA-N-ACETYLGLUCOSAMINIDASE"/>
    <property type="match status" value="1"/>
</dbReference>
<dbReference type="Proteomes" id="UP000256977">
    <property type="component" value="Unassembled WGS sequence"/>
</dbReference>
<dbReference type="Pfam" id="PF23197">
    <property type="entry name" value="IG_AIR9"/>
    <property type="match status" value="1"/>
</dbReference>
<evidence type="ECO:0000259" key="3">
    <source>
        <dbReference type="PROSITE" id="PS51272"/>
    </source>
</evidence>
<evidence type="ECO:0000256" key="1">
    <source>
        <dbReference type="ARBA" id="ARBA00004196"/>
    </source>
</evidence>
<dbReference type="InterPro" id="IPR051465">
    <property type="entry name" value="Cell_Envelope_Struct_Comp"/>
</dbReference>
<accession>A0A3D9KCQ1</accession>
<evidence type="ECO:0000313" key="4">
    <source>
        <dbReference type="EMBL" id="RED84314.1"/>
    </source>
</evidence>
<proteinExistence type="predicted"/>
<dbReference type="GO" id="GO:0030246">
    <property type="term" value="F:carbohydrate binding"/>
    <property type="evidence" value="ECO:0007669"/>
    <property type="project" value="InterPro"/>
</dbReference>
<dbReference type="Gene3D" id="2.60.40.680">
    <property type="match status" value="1"/>
</dbReference>
<dbReference type="InterPro" id="IPR002102">
    <property type="entry name" value="Cohesin_dom"/>
</dbReference>
<dbReference type="Gene3D" id="2.60.40.4270">
    <property type="entry name" value="Listeria-Bacteroides repeat domain"/>
    <property type="match status" value="2"/>
</dbReference>
<comment type="caution">
    <text evidence="4">The sequence shown here is derived from an EMBL/GenBank/DDBJ whole genome shotgun (WGS) entry which is preliminary data.</text>
</comment>
<dbReference type="InterPro" id="IPR008965">
    <property type="entry name" value="CBM2/CBM3_carb-bd_dom_sf"/>
</dbReference>
<dbReference type="Pfam" id="PF09479">
    <property type="entry name" value="Flg_new"/>
    <property type="match status" value="2"/>
</dbReference>
<dbReference type="Gene3D" id="2.60.40.2700">
    <property type="match status" value="1"/>
</dbReference>
<feature type="domain" description="SLH" evidence="3">
    <location>
        <begin position="772"/>
        <end position="832"/>
    </location>
</feature>